<dbReference type="STRING" id="2880.D8LLC7"/>
<dbReference type="HAMAP" id="MF_00178">
    <property type="entry name" value="Lumazine_synth"/>
    <property type="match status" value="1"/>
</dbReference>
<dbReference type="PROSITE" id="PS51257">
    <property type="entry name" value="PROKAR_LIPOPROTEIN"/>
    <property type="match status" value="1"/>
</dbReference>
<dbReference type="PANTHER" id="PTHR21058:SF0">
    <property type="entry name" value="6,7-DIMETHYL-8-RIBITYLLUMAZINE SYNTHASE"/>
    <property type="match status" value="1"/>
</dbReference>
<protein>
    <recommendedName>
        <fullName evidence="3 7">6,7-dimethyl-8-ribityllumazine synthase</fullName>
        <shortName evidence="7">DMRL synthase</shortName>
        <ecNumber evidence="3 7">2.5.1.78</ecNumber>
    </recommendedName>
</protein>
<dbReference type="Pfam" id="PF00885">
    <property type="entry name" value="DMRL_synthase"/>
    <property type="match status" value="1"/>
</dbReference>
<name>D8LLC7_ECTSI</name>
<keyword evidence="4 7" id="KW-0686">Riboflavin biosynthesis</keyword>
<accession>D8LLC7</accession>
<evidence type="ECO:0000256" key="6">
    <source>
        <dbReference type="ARBA" id="ARBA00048785"/>
    </source>
</evidence>
<evidence type="ECO:0000256" key="4">
    <source>
        <dbReference type="ARBA" id="ARBA00022619"/>
    </source>
</evidence>
<sequence>MRVFESALTLAGGLFACRTASAFVAPAASIRALRNAPAGGASTTSTYGSSRGAPATRMMAAEGVTFGELDGTDVRVGIISTRWNEEIVNRLTDGVKESLKECNVTESNIFETKVPGAFELPLAARFLSLSQTVDAVVCVGCLIKGDTMHFEYIAESTCKGLMDVSIQTSTPVVLGVLTCTEEEQAIKRSTGDNNHGVDWGKTAVEMGLLRMSATGVGKKAGGALGFGKSLDDKKDGKDGAIPGSKPKKIGF</sequence>
<evidence type="ECO:0000256" key="3">
    <source>
        <dbReference type="ARBA" id="ARBA00012664"/>
    </source>
</evidence>
<evidence type="ECO:0000256" key="7">
    <source>
        <dbReference type="RuleBase" id="RU003795"/>
    </source>
</evidence>
<feature type="compositionally biased region" description="Basic and acidic residues" evidence="8">
    <location>
        <begin position="229"/>
        <end position="238"/>
    </location>
</feature>
<feature type="chain" id="PRO_5003117300" description="6,7-dimethyl-8-ribityllumazine synthase" evidence="9">
    <location>
        <begin position="23"/>
        <end position="251"/>
    </location>
</feature>
<dbReference type="EMBL" id="FN649745">
    <property type="protein sequence ID" value="CBN77125.1"/>
    <property type="molecule type" value="Genomic_DNA"/>
</dbReference>
<feature type="region of interest" description="Disordered" evidence="8">
    <location>
        <begin position="219"/>
        <end position="251"/>
    </location>
</feature>
<comment type="similarity">
    <text evidence="2 7">Belongs to the DMRL synthase family.</text>
</comment>
<evidence type="ECO:0000256" key="9">
    <source>
        <dbReference type="SAM" id="SignalP"/>
    </source>
</evidence>
<dbReference type="Proteomes" id="UP000002630">
    <property type="component" value="Linkage Group LG20"/>
</dbReference>
<dbReference type="Gene3D" id="3.40.50.960">
    <property type="entry name" value="Lumazine/riboflavin synthase"/>
    <property type="match status" value="1"/>
</dbReference>
<proteinExistence type="inferred from homology"/>
<dbReference type="EMBL" id="FN648553">
    <property type="protein sequence ID" value="CBN77125.1"/>
    <property type="molecule type" value="Genomic_DNA"/>
</dbReference>
<dbReference type="NCBIfam" id="TIGR00114">
    <property type="entry name" value="lumazine-synth"/>
    <property type="match status" value="1"/>
</dbReference>
<keyword evidence="5 7" id="KW-0808">Transferase</keyword>
<feature type="signal peptide" evidence="9">
    <location>
        <begin position="1"/>
        <end position="22"/>
    </location>
</feature>
<keyword evidence="11" id="KW-1185">Reference proteome</keyword>
<dbReference type="InterPro" id="IPR034964">
    <property type="entry name" value="LS"/>
</dbReference>
<evidence type="ECO:0000256" key="5">
    <source>
        <dbReference type="ARBA" id="ARBA00022679"/>
    </source>
</evidence>
<comment type="catalytic activity">
    <reaction evidence="6 7">
        <text>(2S)-2-hydroxy-3-oxobutyl phosphate + 5-amino-6-(D-ribitylamino)uracil = 6,7-dimethyl-8-(1-D-ribityl)lumazine + phosphate + 2 H2O + H(+)</text>
        <dbReference type="Rhea" id="RHEA:26152"/>
        <dbReference type="ChEBI" id="CHEBI:15377"/>
        <dbReference type="ChEBI" id="CHEBI:15378"/>
        <dbReference type="ChEBI" id="CHEBI:15934"/>
        <dbReference type="ChEBI" id="CHEBI:43474"/>
        <dbReference type="ChEBI" id="CHEBI:58201"/>
        <dbReference type="ChEBI" id="CHEBI:58830"/>
        <dbReference type="EC" id="2.5.1.78"/>
    </reaction>
</comment>
<dbReference type="UniPathway" id="UPA00275">
    <property type="reaction ID" value="UER00404"/>
</dbReference>
<reference evidence="10 11" key="1">
    <citation type="journal article" date="2010" name="Nature">
        <title>The Ectocarpus genome and the independent evolution of multicellularity in brown algae.</title>
        <authorList>
            <person name="Cock J.M."/>
            <person name="Sterck L."/>
            <person name="Rouze P."/>
            <person name="Scornet D."/>
            <person name="Allen A.E."/>
            <person name="Amoutzias G."/>
            <person name="Anthouard V."/>
            <person name="Artiguenave F."/>
            <person name="Aury J.M."/>
            <person name="Badger J.H."/>
            <person name="Beszteri B."/>
            <person name="Billiau K."/>
            <person name="Bonnet E."/>
            <person name="Bothwell J.H."/>
            <person name="Bowler C."/>
            <person name="Boyen C."/>
            <person name="Brownlee C."/>
            <person name="Carrano C.J."/>
            <person name="Charrier B."/>
            <person name="Cho G.Y."/>
            <person name="Coelho S.M."/>
            <person name="Collen J."/>
            <person name="Corre E."/>
            <person name="Da Silva C."/>
            <person name="Delage L."/>
            <person name="Delaroque N."/>
            <person name="Dittami S.M."/>
            <person name="Doulbeau S."/>
            <person name="Elias M."/>
            <person name="Farnham G."/>
            <person name="Gachon C.M."/>
            <person name="Gschloessl B."/>
            <person name="Heesch S."/>
            <person name="Jabbari K."/>
            <person name="Jubin C."/>
            <person name="Kawai H."/>
            <person name="Kimura K."/>
            <person name="Kloareg B."/>
            <person name="Kupper F.C."/>
            <person name="Lang D."/>
            <person name="Le Bail A."/>
            <person name="Leblanc C."/>
            <person name="Lerouge P."/>
            <person name="Lohr M."/>
            <person name="Lopez P.J."/>
            <person name="Martens C."/>
            <person name="Maumus F."/>
            <person name="Michel G."/>
            <person name="Miranda-Saavedra D."/>
            <person name="Morales J."/>
            <person name="Moreau H."/>
            <person name="Motomura T."/>
            <person name="Nagasato C."/>
            <person name="Napoli C.A."/>
            <person name="Nelson D.R."/>
            <person name="Nyvall-Collen P."/>
            <person name="Peters A.F."/>
            <person name="Pommier C."/>
            <person name="Potin P."/>
            <person name="Poulain J."/>
            <person name="Quesneville H."/>
            <person name="Read B."/>
            <person name="Rensing S.A."/>
            <person name="Ritter A."/>
            <person name="Rousvoal S."/>
            <person name="Samanta M."/>
            <person name="Samson G."/>
            <person name="Schroeder D.C."/>
            <person name="Segurens B."/>
            <person name="Strittmatter M."/>
            <person name="Tonon T."/>
            <person name="Tregear J.W."/>
            <person name="Valentin K."/>
            <person name="von Dassow P."/>
            <person name="Yamagishi T."/>
            <person name="Van de Peer Y."/>
            <person name="Wincker P."/>
        </authorList>
    </citation>
    <scope>NUCLEOTIDE SEQUENCE [LARGE SCALE GENOMIC DNA]</scope>
    <source>
        <strain evidence="11">Ec32 / CCAP1310/4</strain>
    </source>
</reference>
<dbReference type="GO" id="GO:0009349">
    <property type="term" value="C:riboflavin synthase complex"/>
    <property type="evidence" value="ECO:0007669"/>
    <property type="project" value="UniProtKB-UniRule"/>
</dbReference>
<comment type="pathway">
    <text evidence="1 7">Cofactor biosynthesis; riboflavin biosynthesis; riboflavin from 2-hydroxy-3-oxobutyl phosphate and 5-amino-6-(D-ribitylamino)uracil: step 1/2.</text>
</comment>
<dbReference type="GO" id="GO:0000906">
    <property type="term" value="F:6,7-dimethyl-8-ribityllumazine synthase activity"/>
    <property type="evidence" value="ECO:0007669"/>
    <property type="project" value="UniProtKB-EC"/>
</dbReference>
<dbReference type="EC" id="2.5.1.78" evidence="3 7"/>
<evidence type="ECO:0000256" key="8">
    <source>
        <dbReference type="SAM" id="MobiDB-lite"/>
    </source>
</evidence>
<evidence type="ECO:0000313" key="10">
    <source>
        <dbReference type="EMBL" id="CBN77125.1"/>
    </source>
</evidence>
<dbReference type="InParanoid" id="D8LLC7"/>
<evidence type="ECO:0000256" key="2">
    <source>
        <dbReference type="ARBA" id="ARBA00007424"/>
    </source>
</evidence>
<dbReference type="AlphaFoldDB" id="D8LLC7"/>
<gene>
    <name evidence="10" type="ORF">Esi_0036_0086</name>
</gene>
<dbReference type="GO" id="GO:0009231">
    <property type="term" value="P:riboflavin biosynthetic process"/>
    <property type="evidence" value="ECO:0007669"/>
    <property type="project" value="UniProtKB-UniPathway"/>
</dbReference>
<dbReference type="CDD" id="cd09209">
    <property type="entry name" value="Lumazine_synthase-I"/>
    <property type="match status" value="1"/>
</dbReference>
<evidence type="ECO:0000313" key="11">
    <source>
        <dbReference type="Proteomes" id="UP000002630"/>
    </source>
</evidence>
<dbReference type="OrthoDB" id="2965at2759"/>
<dbReference type="InterPro" id="IPR002180">
    <property type="entry name" value="LS/RS"/>
</dbReference>
<keyword evidence="9" id="KW-0732">Signal</keyword>
<dbReference type="PANTHER" id="PTHR21058">
    <property type="entry name" value="6,7-DIMETHYL-8-RIBITYLLUMAZINE SYNTHASE DMRL SYNTHASE LUMAZINE SYNTHASE"/>
    <property type="match status" value="1"/>
</dbReference>
<comment type="function">
    <text evidence="7">Catalyzes the formation of 6,7-dimethyl-8-ribityllumazine by condensation of 5-amino-6-(D-ribitylamino)uracil with 3,4-dihydroxy-2-butanone 4-phosphate. This is the penultimate step in the biosynthesis of riboflavin.</text>
</comment>
<dbReference type="InterPro" id="IPR036467">
    <property type="entry name" value="LS/RS_sf"/>
</dbReference>
<evidence type="ECO:0000256" key="1">
    <source>
        <dbReference type="ARBA" id="ARBA00004917"/>
    </source>
</evidence>
<dbReference type="SUPFAM" id="SSF52121">
    <property type="entry name" value="Lumazine synthase"/>
    <property type="match status" value="1"/>
</dbReference>
<dbReference type="eggNOG" id="KOG3243">
    <property type="taxonomic scope" value="Eukaryota"/>
</dbReference>
<dbReference type="OMA" id="RWNEDIT"/>
<organism evidence="10 11">
    <name type="scientific">Ectocarpus siliculosus</name>
    <name type="common">Brown alga</name>
    <name type="synonym">Conferva siliculosa</name>
    <dbReference type="NCBI Taxonomy" id="2880"/>
    <lineage>
        <taxon>Eukaryota</taxon>
        <taxon>Sar</taxon>
        <taxon>Stramenopiles</taxon>
        <taxon>Ochrophyta</taxon>
        <taxon>PX clade</taxon>
        <taxon>Phaeophyceae</taxon>
        <taxon>Ectocarpales</taxon>
        <taxon>Ectocarpaceae</taxon>
        <taxon>Ectocarpus</taxon>
    </lineage>
</organism>